<evidence type="ECO:0000313" key="7">
    <source>
        <dbReference type="Proteomes" id="UP000467193"/>
    </source>
</evidence>
<dbReference type="InterPro" id="IPR036388">
    <property type="entry name" value="WH-like_DNA-bd_sf"/>
</dbReference>
<keyword evidence="7" id="KW-1185">Reference proteome</keyword>
<reference evidence="6 7" key="1">
    <citation type="journal article" date="2019" name="Emerg. Microbes Infect.">
        <title>Comprehensive subspecies identification of 175 nontuberculous mycobacteria species based on 7547 genomic profiles.</title>
        <authorList>
            <person name="Matsumoto Y."/>
            <person name="Kinjo T."/>
            <person name="Motooka D."/>
            <person name="Nabeya D."/>
            <person name="Jung N."/>
            <person name="Uechi K."/>
            <person name="Horii T."/>
            <person name="Iida T."/>
            <person name="Fujita J."/>
            <person name="Nakamura S."/>
        </authorList>
    </citation>
    <scope>NUCLEOTIDE SEQUENCE [LARGE SCALE GENOMIC DNA]</scope>
    <source>
        <strain evidence="6 7">JCM 17899</strain>
    </source>
</reference>
<dbReference type="Pfam" id="PF13185">
    <property type="entry name" value="GAF_2"/>
    <property type="match status" value="1"/>
</dbReference>
<dbReference type="Pfam" id="PF03861">
    <property type="entry name" value="ANTAR"/>
    <property type="match status" value="1"/>
</dbReference>
<evidence type="ECO:0000256" key="4">
    <source>
        <dbReference type="ARBA" id="ARBA00023163"/>
    </source>
</evidence>
<dbReference type="Pfam" id="PF11829">
    <property type="entry name" value="DUF3349"/>
    <property type="match status" value="1"/>
</dbReference>
<keyword evidence="3" id="KW-0805">Transcription regulation</keyword>
<dbReference type="Gene3D" id="3.30.450.40">
    <property type="match status" value="1"/>
</dbReference>
<gene>
    <name evidence="6" type="ORF">MSEDJ_09270</name>
</gene>
<evidence type="ECO:0000256" key="1">
    <source>
        <dbReference type="ARBA" id="ARBA00022679"/>
    </source>
</evidence>
<sequence>MLSRLVGFVRAGYPDVAPRTGHVSLFALCPRRLCDDDVRFLTSVLTKAGPPVTQADVRAAITTLIRDAASSDDCDRVSRRLADDGWLVLDGSNRCIAATTTPRPVAKGDDSTMTIDDLTGPRLVNRLAHLAEAAPAREPIEDVFADVCASAVELIDGASHADVMLIRDDHVVSVGATSDLSVRLDELQRRFGEGPCADAAFTATTVRADDFRTETRWREYAPAAAELGMRSCLSYRLYGEGRIAATMNVFGHEPDVWDEEAETIGEILAAHAAAAITASRWGATVHSTLSLRDRIGQAKGILMERYGVDDVRAFEILRRLSQEARLPLAELAQRVVDTRTPGASESVAD</sequence>
<organism evidence="6 7">
    <name type="scientific">Mycolicibacterium sediminis</name>
    <dbReference type="NCBI Taxonomy" id="1286180"/>
    <lineage>
        <taxon>Bacteria</taxon>
        <taxon>Bacillati</taxon>
        <taxon>Actinomycetota</taxon>
        <taxon>Actinomycetes</taxon>
        <taxon>Mycobacteriales</taxon>
        <taxon>Mycobacteriaceae</taxon>
        <taxon>Mycolicibacterium</taxon>
    </lineage>
</organism>
<dbReference type="PROSITE" id="PS50921">
    <property type="entry name" value="ANTAR"/>
    <property type="match status" value="1"/>
</dbReference>
<feature type="domain" description="ANTAR" evidence="5">
    <location>
        <begin position="275"/>
        <end position="336"/>
    </location>
</feature>
<dbReference type="Gene3D" id="1.10.10.10">
    <property type="entry name" value="Winged helix-like DNA-binding domain superfamily/Winged helix DNA-binding domain"/>
    <property type="match status" value="1"/>
</dbReference>
<dbReference type="SUPFAM" id="SSF55781">
    <property type="entry name" value="GAF domain-like"/>
    <property type="match status" value="1"/>
</dbReference>
<dbReference type="InterPro" id="IPR029016">
    <property type="entry name" value="GAF-like_dom_sf"/>
</dbReference>
<dbReference type="InterPro" id="IPR021784">
    <property type="entry name" value="DUF3349"/>
</dbReference>
<dbReference type="Proteomes" id="UP000467193">
    <property type="component" value="Chromosome"/>
</dbReference>
<keyword evidence="2" id="KW-0418">Kinase</keyword>
<dbReference type="EMBL" id="AP022588">
    <property type="protein sequence ID" value="BBY26831.1"/>
    <property type="molecule type" value="Genomic_DNA"/>
</dbReference>
<dbReference type="InterPro" id="IPR003018">
    <property type="entry name" value="GAF"/>
</dbReference>
<protein>
    <recommendedName>
        <fullName evidence="5">ANTAR domain-containing protein</fullName>
    </recommendedName>
</protein>
<accession>A0A7I7QKM2</accession>
<keyword evidence="1" id="KW-0808">Transferase</keyword>
<dbReference type="KEGG" id="msei:MSEDJ_09270"/>
<evidence type="ECO:0000256" key="3">
    <source>
        <dbReference type="ARBA" id="ARBA00023015"/>
    </source>
</evidence>
<dbReference type="AlphaFoldDB" id="A0A7I7QKM2"/>
<evidence type="ECO:0000256" key="2">
    <source>
        <dbReference type="ARBA" id="ARBA00022777"/>
    </source>
</evidence>
<dbReference type="SUPFAM" id="SSF52172">
    <property type="entry name" value="CheY-like"/>
    <property type="match status" value="1"/>
</dbReference>
<dbReference type="InterPro" id="IPR011006">
    <property type="entry name" value="CheY-like_superfamily"/>
</dbReference>
<name>A0A7I7QKM2_9MYCO</name>
<keyword evidence="4" id="KW-0804">Transcription</keyword>
<evidence type="ECO:0000259" key="5">
    <source>
        <dbReference type="PROSITE" id="PS50921"/>
    </source>
</evidence>
<dbReference type="GO" id="GO:0003723">
    <property type="term" value="F:RNA binding"/>
    <property type="evidence" value="ECO:0007669"/>
    <property type="project" value="InterPro"/>
</dbReference>
<dbReference type="InterPro" id="IPR005561">
    <property type="entry name" value="ANTAR"/>
</dbReference>
<evidence type="ECO:0000313" key="6">
    <source>
        <dbReference type="EMBL" id="BBY26831.1"/>
    </source>
</evidence>
<dbReference type="GO" id="GO:0016301">
    <property type="term" value="F:kinase activity"/>
    <property type="evidence" value="ECO:0007669"/>
    <property type="project" value="UniProtKB-KW"/>
</dbReference>
<dbReference type="Gene3D" id="1.10.150.430">
    <property type="entry name" value="DUF3349, helical bundle"/>
    <property type="match status" value="1"/>
</dbReference>
<proteinExistence type="predicted"/>
<dbReference type="SMART" id="SM01012">
    <property type="entry name" value="ANTAR"/>
    <property type="match status" value="1"/>
</dbReference>
<dbReference type="InterPro" id="IPR044918">
    <property type="entry name" value="DUF3349_helical"/>
</dbReference>